<dbReference type="InterPro" id="IPR033467">
    <property type="entry name" value="Tesmin/TSO1-like_CXC"/>
</dbReference>
<dbReference type="WBParaSite" id="TREG1_5120.1">
    <property type="protein sequence ID" value="TREG1_5120.1"/>
    <property type="gene ID" value="TREG1_5120"/>
</dbReference>
<evidence type="ECO:0000256" key="3">
    <source>
        <dbReference type="ARBA" id="ARBA00023242"/>
    </source>
</evidence>
<accession>A0AA85K2U8</accession>
<evidence type="ECO:0000256" key="2">
    <source>
        <dbReference type="ARBA" id="ARBA00007267"/>
    </source>
</evidence>
<dbReference type="GO" id="GO:0006355">
    <property type="term" value="P:regulation of DNA-templated transcription"/>
    <property type="evidence" value="ECO:0007669"/>
    <property type="project" value="TreeGrafter"/>
</dbReference>
<proteinExistence type="inferred from homology"/>
<dbReference type="Proteomes" id="UP000050795">
    <property type="component" value="Unassembled WGS sequence"/>
</dbReference>
<organism evidence="5 6">
    <name type="scientific">Trichobilharzia regenti</name>
    <name type="common">Nasal bird schistosome</name>
    <dbReference type="NCBI Taxonomy" id="157069"/>
    <lineage>
        <taxon>Eukaryota</taxon>
        <taxon>Metazoa</taxon>
        <taxon>Spiralia</taxon>
        <taxon>Lophotrochozoa</taxon>
        <taxon>Platyhelminthes</taxon>
        <taxon>Trematoda</taxon>
        <taxon>Digenea</taxon>
        <taxon>Strigeidida</taxon>
        <taxon>Schistosomatoidea</taxon>
        <taxon>Schistosomatidae</taxon>
        <taxon>Trichobilharzia</taxon>
    </lineage>
</organism>
<dbReference type="AlphaFoldDB" id="A0AA85K2U8"/>
<evidence type="ECO:0000259" key="4">
    <source>
        <dbReference type="PROSITE" id="PS51634"/>
    </source>
</evidence>
<keyword evidence="5" id="KW-1185">Reference proteome</keyword>
<evidence type="ECO:0000256" key="1">
    <source>
        <dbReference type="ARBA" id="ARBA00004123"/>
    </source>
</evidence>
<dbReference type="InterPro" id="IPR028307">
    <property type="entry name" value="Lin-54_fam"/>
</dbReference>
<dbReference type="SMART" id="SM01114">
    <property type="entry name" value="CXC"/>
    <property type="match status" value="2"/>
</dbReference>
<feature type="domain" description="CRC" evidence="4">
    <location>
        <begin position="72"/>
        <end position="180"/>
    </location>
</feature>
<comment type="subcellular location">
    <subcellularLocation>
        <location evidence="1">Nucleus</location>
    </subcellularLocation>
</comment>
<dbReference type="PROSITE" id="PS51634">
    <property type="entry name" value="CRC"/>
    <property type="match status" value="1"/>
</dbReference>
<reference evidence="6" key="2">
    <citation type="submission" date="2023-11" db="UniProtKB">
        <authorList>
            <consortium name="WormBaseParasite"/>
        </authorList>
    </citation>
    <scope>IDENTIFICATION</scope>
</reference>
<comment type="similarity">
    <text evidence="2">Belongs to the lin-54 family.</text>
</comment>
<name>A0AA85K2U8_TRIRE</name>
<dbReference type="Pfam" id="PF03638">
    <property type="entry name" value="TCR"/>
    <property type="match status" value="2"/>
</dbReference>
<dbReference type="InterPro" id="IPR005172">
    <property type="entry name" value="CRC"/>
</dbReference>
<dbReference type="PANTHER" id="PTHR12446:SF34">
    <property type="entry name" value="PROTEIN LIN-54 HOMOLOG"/>
    <property type="match status" value="1"/>
</dbReference>
<keyword evidence="3" id="KW-0539">Nucleus</keyword>
<sequence length="604" mass="67469">MNVDKGESVISNGLLNGCNKSNFSETNLPGQLNNIHMENDSLKTVPTEFFQCSSESRDHSGISDTFYTFPSYHKPCNCAKSHCLKLYCECFARGSACNNCNCTNCMNNGLHEEDRRRAIELTLEKNPLAFHPKVGDGERRHSKGCNCKKSGCLKNYCECYEAKIACSNLCRCQGCRNVGEEQIQQESDADPLRISEQNSLLHNGQDTFCYKENYVQLPHANQAFGGILGTIKSNLPTEHGYINRPKLLISYESIEAACSCMLAHANEAALRNLSDYEQEKVIIDEFLRCSEQIIQSIIKKAMMYRTSSSSFTENCGDSSNPNLVTGRNFPPGQAMTEDVSSTTENTCQNAPYTVGPEGIEYNVSFRSTQNEQRALHDITQETNFSAGSRYSIRSPKESQFPRVSEFRNVAGDGNLSFTKNHSRFSQPYILEDRHVFSENGHLRIFHSEPYILSTNLHFKSVPDPSIMNNDVSNSQNIDENTSELNTSHYVESAVENRLSENEYLTTNYAEDEETNTATTALLNGSLRYDQNAVSLSSGIDFIGLTEGGHGILLDSNDVSLNSIYGDNLITKNNQTSSSPLNNSKEIQQGNYRLIIKSDLNYCTL</sequence>
<evidence type="ECO:0000313" key="6">
    <source>
        <dbReference type="WBParaSite" id="TREG1_5120.1"/>
    </source>
</evidence>
<dbReference type="GO" id="GO:0005634">
    <property type="term" value="C:nucleus"/>
    <property type="evidence" value="ECO:0007669"/>
    <property type="project" value="UniProtKB-SubCell"/>
</dbReference>
<reference evidence="5" key="1">
    <citation type="submission" date="2022-06" db="EMBL/GenBank/DDBJ databases">
        <authorList>
            <person name="Berger JAMES D."/>
            <person name="Berger JAMES D."/>
        </authorList>
    </citation>
    <scope>NUCLEOTIDE SEQUENCE [LARGE SCALE GENOMIC DNA]</scope>
</reference>
<evidence type="ECO:0000313" key="5">
    <source>
        <dbReference type="Proteomes" id="UP000050795"/>
    </source>
</evidence>
<dbReference type="PANTHER" id="PTHR12446">
    <property type="entry name" value="TESMIN/TSO1-RELATED"/>
    <property type="match status" value="1"/>
</dbReference>
<protein>
    <recommendedName>
        <fullName evidence="4">CRC domain-containing protein</fullName>
    </recommendedName>
</protein>